<dbReference type="CDD" id="cd04301">
    <property type="entry name" value="NAT_SF"/>
    <property type="match status" value="1"/>
</dbReference>
<dbReference type="EC" id="2.3.1.-" evidence="4"/>
<accession>A0ABW0LLX1</accession>
<comment type="caution">
    <text evidence="4">The sequence shown here is derived from an EMBL/GenBank/DDBJ whole genome shotgun (WGS) entry which is preliminary data.</text>
</comment>
<dbReference type="Pfam" id="PF21360">
    <property type="entry name" value="PylC-like_N"/>
    <property type="match status" value="1"/>
</dbReference>
<feature type="domain" description="N-acetyltransferase" evidence="3">
    <location>
        <begin position="7"/>
        <end position="155"/>
    </location>
</feature>
<sequence length="484" mass="55181">MDTNISISIMEKTDGNLTRITKFLHVIGDVFYIPLHTTVSIESYAKKIHSNGVIVIAEHEGQIIGALLGYANDQINKNAYISAFGILKDYRSKGIGSQLLSTMKEFCRKNGMHRISLYTHKSNKSAIRFYQRNYFTIEVEPKDRDNEIYLVCDLNINMEKGSEKSENVLITAIGSFSADIVIKTLKSYGHYIVGCDINPKEWVAEAYDVNQFYQAPYARNKEEYITFIEKICDMHKIKFILPLTDPEVDLLATEKNRLQQKGIKVCIADEQTIKLCRDKYMLSQFLINQEIKNVIPTSLLQDTEETTFPLFIKPRSGRSSEGCQPILDQKEYGNIKEELEGSKYIIQPLIEGRIITVDVIRDPKTDNVVCISRRELLRNKSGAGTTIEIIDNEELEHLCSLIARKVGIIGAVNFEFIETSKGEYYFLEINPRFSGGVEFSHIAGYDVVGNHLNCFSNKVISEKGTIKKVIIARKYEEYVTRIIK</sequence>
<dbReference type="InterPro" id="IPR000182">
    <property type="entry name" value="GNAT_dom"/>
</dbReference>
<dbReference type="InterPro" id="IPR016181">
    <property type="entry name" value="Acyl_CoA_acyltransferase"/>
</dbReference>
<dbReference type="Pfam" id="PF00583">
    <property type="entry name" value="Acetyltransf_1"/>
    <property type="match status" value="1"/>
</dbReference>
<dbReference type="SUPFAM" id="SSF56059">
    <property type="entry name" value="Glutathione synthetase ATP-binding domain-like"/>
    <property type="match status" value="1"/>
</dbReference>
<keyword evidence="1" id="KW-0067">ATP-binding</keyword>
<reference evidence="5" key="1">
    <citation type="journal article" date="2019" name="Int. J. Syst. Evol. Microbiol.">
        <title>The Global Catalogue of Microorganisms (GCM) 10K type strain sequencing project: providing services to taxonomists for standard genome sequencing and annotation.</title>
        <authorList>
            <consortium name="The Broad Institute Genomics Platform"/>
            <consortium name="The Broad Institute Genome Sequencing Center for Infectious Disease"/>
            <person name="Wu L."/>
            <person name="Ma J."/>
        </authorList>
    </citation>
    <scope>NUCLEOTIDE SEQUENCE [LARGE SCALE GENOMIC DNA]</scope>
    <source>
        <strain evidence="5">CGMCC 1.12237</strain>
    </source>
</reference>
<dbReference type="PANTHER" id="PTHR43617">
    <property type="entry name" value="L-AMINO ACID N-ACETYLTRANSFERASE"/>
    <property type="match status" value="1"/>
</dbReference>
<name>A0ABW0LLX1_9BACI</name>
<evidence type="ECO:0000256" key="1">
    <source>
        <dbReference type="PROSITE-ProRule" id="PRU00409"/>
    </source>
</evidence>
<evidence type="ECO:0000259" key="2">
    <source>
        <dbReference type="PROSITE" id="PS50975"/>
    </source>
</evidence>
<feature type="domain" description="ATP-grasp" evidence="2">
    <location>
        <begin position="279"/>
        <end position="456"/>
    </location>
</feature>
<dbReference type="Gene3D" id="3.40.50.20">
    <property type="match status" value="1"/>
</dbReference>
<evidence type="ECO:0000313" key="5">
    <source>
        <dbReference type="Proteomes" id="UP001596147"/>
    </source>
</evidence>
<keyword evidence="4" id="KW-0012">Acyltransferase</keyword>
<dbReference type="Gene3D" id="3.30.470.20">
    <property type="entry name" value="ATP-grasp fold, B domain"/>
    <property type="match status" value="1"/>
</dbReference>
<dbReference type="PROSITE" id="PS51186">
    <property type="entry name" value="GNAT"/>
    <property type="match status" value="1"/>
</dbReference>
<dbReference type="GO" id="GO:0016746">
    <property type="term" value="F:acyltransferase activity"/>
    <property type="evidence" value="ECO:0007669"/>
    <property type="project" value="UniProtKB-KW"/>
</dbReference>
<gene>
    <name evidence="4" type="ORF">ACFPM4_12575</name>
</gene>
<proteinExistence type="predicted"/>
<keyword evidence="5" id="KW-1185">Reference proteome</keyword>
<evidence type="ECO:0000313" key="4">
    <source>
        <dbReference type="EMBL" id="MFC5465578.1"/>
    </source>
</evidence>
<dbReference type="InterPro" id="IPR011761">
    <property type="entry name" value="ATP-grasp"/>
</dbReference>
<dbReference type="PROSITE" id="PS50975">
    <property type="entry name" value="ATP_GRASP"/>
    <property type="match status" value="1"/>
</dbReference>
<dbReference type="SUPFAM" id="SSF55729">
    <property type="entry name" value="Acyl-CoA N-acyltransferases (Nat)"/>
    <property type="match status" value="1"/>
</dbReference>
<organism evidence="4 5">
    <name type="scientific">Lederbergia graminis</name>
    <dbReference type="NCBI Taxonomy" id="735518"/>
    <lineage>
        <taxon>Bacteria</taxon>
        <taxon>Bacillati</taxon>
        <taxon>Bacillota</taxon>
        <taxon>Bacilli</taxon>
        <taxon>Bacillales</taxon>
        <taxon>Bacillaceae</taxon>
        <taxon>Lederbergia</taxon>
    </lineage>
</organism>
<keyword evidence="1" id="KW-0547">Nucleotide-binding</keyword>
<protein>
    <submittedName>
        <fullName evidence="4">GNAT family N-acetyltransferase</fullName>
        <ecNumber evidence="4">2.3.1.-</ecNumber>
    </submittedName>
</protein>
<keyword evidence="4" id="KW-0808">Transferase</keyword>
<dbReference type="RefSeq" id="WP_382352205.1">
    <property type="nucleotide sequence ID" value="NZ_JBHSMC010000015.1"/>
</dbReference>
<dbReference type="Pfam" id="PF15632">
    <property type="entry name" value="ATPgrasp_Ter"/>
    <property type="match status" value="1"/>
</dbReference>
<dbReference type="EMBL" id="JBHSMC010000015">
    <property type="protein sequence ID" value="MFC5465578.1"/>
    <property type="molecule type" value="Genomic_DNA"/>
</dbReference>
<dbReference type="InterPro" id="IPR050276">
    <property type="entry name" value="MshD_Acetyltransferase"/>
</dbReference>
<dbReference type="Proteomes" id="UP001596147">
    <property type="component" value="Unassembled WGS sequence"/>
</dbReference>
<dbReference type="InterPro" id="IPR048764">
    <property type="entry name" value="PylC_N"/>
</dbReference>
<dbReference type="Gene3D" id="3.40.630.30">
    <property type="match status" value="1"/>
</dbReference>
<evidence type="ECO:0000259" key="3">
    <source>
        <dbReference type="PROSITE" id="PS51186"/>
    </source>
</evidence>